<keyword evidence="5" id="KW-1185">Reference proteome</keyword>
<dbReference type="EMBL" id="AP024718">
    <property type="protein sequence ID" value="BCX89517.1"/>
    <property type="molecule type" value="Genomic_DNA"/>
</dbReference>
<evidence type="ECO:0000256" key="2">
    <source>
        <dbReference type="ARBA" id="ARBA00023125"/>
    </source>
</evidence>
<dbReference type="Pfam" id="PF02303">
    <property type="entry name" value="Phage_DNA_bind"/>
    <property type="match status" value="1"/>
</dbReference>
<dbReference type="SUPFAM" id="SSF50249">
    <property type="entry name" value="Nucleic acid-binding proteins"/>
    <property type="match status" value="1"/>
</dbReference>
<accession>A0AAU9C7C7</accession>
<keyword evidence="1" id="KW-0235">DNA replication</keyword>
<dbReference type="AlphaFoldDB" id="A0AAU9C7C7"/>
<evidence type="ECO:0000256" key="1">
    <source>
        <dbReference type="ARBA" id="ARBA00022705"/>
    </source>
</evidence>
<dbReference type="InterPro" id="IPR003512">
    <property type="entry name" value="Phage_M13_G5P_DNA-bd"/>
</dbReference>
<evidence type="ECO:0000313" key="4">
    <source>
        <dbReference type="EMBL" id="BCX89517.1"/>
    </source>
</evidence>
<dbReference type="GO" id="GO:0006260">
    <property type="term" value="P:DNA replication"/>
    <property type="evidence" value="ECO:0007669"/>
    <property type="project" value="UniProtKB-KW"/>
</dbReference>
<sequence length="97" mass="11122">MIEIEVKSSHVETRTVRPRNGDPFDVYEQEAYARTYGPDGKPRPYPERIRIALESTSSPWPVGTYILHPASLYVNRFGDLSISRQIRLMKKSDLKAA</sequence>
<dbReference type="Gene3D" id="2.40.50.140">
    <property type="entry name" value="Nucleic acid-binding proteins"/>
    <property type="match status" value="1"/>
</dbReference>
<dbReference type="Proteomes" id="UP001321450">
    <property type="component" value="Chromosome"/>
</dbReference>
<reference evidence="5" key="1">
    <citation type="journal article" date="2024" name="Int. J. Syst. Evol. Microbiol.">
        <title>Methylomarinovum tepidoasis sp. nov., a moderately thermophilic methanotroph of the family Methylothermaceae isolated from a deep-sea hydrothermal field.</title>
        <authorList>
            <person name="Hirayama H."/>
            <person name="Takaki Y."/>
            <person name="Abe M."/>
            <person name="Miyazaki M."/>
            <person name="Uematsu K."/>
            <person name="Matsui Y."/>
            <person name="Takai K."/>
        </authorList>
    </citation>
    <scope>NUCLEOTIDE SEQUENCE [LARGE SCALE GENOMIC DNA]</scope>
    <source>
        <strain evidence="5">IN45</strain>
    </source>
</reference>
<keyword evidence="2" id="KW-0238">DNA-binding</keyword>
<dbReference type="InterPro" id="IPR012340">
    <property type="entry name" value="NA-bd_OB-fold"/>
</dbReference>
<organism evidence="4 5">
    <name type="scientific">Methylomarinovum tepidoasis</name>
    <dbReference type="NCBI Taxonomy" id="2840183"/>
    <lineage>
        <taxon>Bacteria</taxon>
        <taxon>Pseudomonadati</taxon>
        <taxon>Pseudomonadota</taxon>
        <taxon>Gammaproteobacteria</taxon>
        <taxon>Methylococcales</taxon>
        <taxon>Methylothermaceae</taxon>
        <taxon>Methylomarinovum</taxon>
    </lineage>
</organism>
<dbReference type="KEGG" id="meiy:MIN45_P1890"/>
<protein>
    <recommendedName>
        <fullName evidence="3">Single-stranded DNA-binding protein</fullName>
    </recommendedName>
</protein>
<name>A0AAU9C7C7_9GAMM</name>
<gene>
    <name evidence="4" type="ORF">MIN45_P1890</name>
</gene>
<evidence type="ECO:0000313" key="5">
    <source>
        <dbReference type="Proteomes" id="UP001321450"/>
    </source>
</evidence>
<evidence type="ECO:0000256" key="3">
    <source>
        <dbReference type="ARBA" id="ARBA00030596"/>
    </source>
</evidence>
<proteinExistence type="predicted"/>
<dbReference type="GO" id="GO:0003697">
    <property type="term" value="F:single-stranded DNA binding"/>
    <property type="evidence" value="ECO:0007669"/>
    <property type="project" value="InterPro"/>
</dbReference>
<dbReference type="RefSeq" id="WP_286291875.1">
    <property type="nucleotide sequence ID" value="NZ_AP024718.1"/>
</dbReference>